<organism evidence="3 4">
    <name type="scientific">Marinobacter qingdaonensis</name>
    <dbReference type="NCBI Taxonomy" id="3108486"/>
    <lineage>
        <taxon>Bacteria</taxon>
        <taxon>Pseudomonadati</taxon>
        <taxon>Pseudomonadota</taxon>
        <taxon>Gammaproteobacteria</taxon>
        <taxon>Pseudomonadales</taxon>
        <taxon>Marinobacteraceae</taxon>
        <taxon>Marinobacter</taxon>
    </lineage>
</organism>
<dbReference type="CDD" id="cd06216">
    <property type="entry name" value="FNR_iron_sulfur_binding_2"/>
    <property type="match status" value="1"/>
</dbReference>
<dbReference type="PANTHER" id="PTHR47354">
    <property type="entry name" value="NADH OXIDOREDUCTASE HCR"/>
    <property type="match status" value="1"/>
</dbReference>
<accession>A0ABU5NYX0</accession>
<dbReference type="SUPFAM" id="SSF63380">
    <property type="entry name" value="Riboflavin synthase domain-like"/>
    <property type="match status" value="1"/>
</dbReference>
<dbReference type="SUPFAM" id="SSF52343">
    <property type="entry name" value="Ferredoxin reductase-like, C-terminal NADP-linked domain"/>
    <property type="match status" value="1"/>
</dbReference>
<evidence type="ECO:0000313" key="3">
    <source>
        <dbReference type="EMBL" id="MEA1080937.1"/>
    </source>
</evidence>
<dbReference type="Pfam" id="PF00175">
    <property type="entry name" value="NAD_binding_1"/>
    <property type="match status" value="1"/>
</dbReference>
<dbReference type="SUPFAM" id="SSF54292">
    <property type="entry name" value="2Fe-2S ferredoxin-like"/>
    <property type="match status" value="1"/>
</dbReference>
<dbReference type="InterPro" id="IPR001709">
    <property type="entry name" value="Flavoprot_Pyr_Nucl_cyt_Rdtase"/>
</dbReference>
<keyword evidence="4" id="KW-1185">Reference proteome</keyword>
<dbReference type="PANTHER" id="PTHR47354:SF3">
    <property type="entry name" value="OXIDOREDUCTASE-RELATED"/>
    <property type="match status" value="1"/>
</dbReference>
<dbReference type="Proteomes" id="UP001305746">
    <property type="component" value="Unassembled WGS sequence"/>
</dbReference>
<dbReference type="Gene3D" id="2.40.30.10">
    <property type="entry name" value="Translation factors"/>
    <property type="match status" value="1"/>
</dbReference>
<dbReference type="Pfam" id="PF00970">
    <property type="entry name" value="FAD_binding_6"/>
    <property type="match status" value="1"/>
</dbReference>
<feature type="domain" description="FAD-binding FR-type" evidence="2">
    <location>
        <begin position="46"/>
        <end position="151"/>
    </location>
</feature>
<dbReference type="InterPro" id="IPR036010">
    <property type="entry name" value="2Fe-2S_ferredoxin-like_sf"/>
</dbReference>
<comment type="caution">
    <text evidence="3">The sequence shown here is derived from an EMBL/GenBank/DDBJ whole genome shotgun (WGS) entry which is preliminary data.</text>
</comment>
<dbReference type="Gene3D" id="3.40.50.80">
    <property type="entry name" value="Nucleotide-binding domain of ferredoxin-NADP reductase (FNR) module"/>
    <property type="match status" value="1"/>
</dbReference>
<dbReference type="Gene3D" id="3.10.20.30">
    <property type="match status" value="1"/>
</dbReference>
<dbReference type="InterPro" id="IPR017938">
    <property type="entry name" value="Riboflavin_synthase-like_b-brl"/>
</dbReference>
<reference evidence="3 4" key="1">
    <citation type="submission" date="2023-12" db="EMBL/GenBank/DDBJ databases">
        <title>Marinobacter qingdaonensis sp. nov., isolated from the intertidal sediment of Qingdao, PR China.</title>
        <authorList>
            <person name="Li Y."/>
        </authorList>
    </citation>
    <scope>NUCLEOTIDE SEQUENCE [LARGE SCALE GENOMIC DNA]</scope>
    <source>
        <strain evidence="3 4">ASW11-75</strain>
    </source>
</reference>
<protein>
    <submittedName>
        <fullName evidence="3">Ferredoxin reductase</fullName>
    </submittedName>
</protein>
<dbReference type="CDD" id="cd00207">
    <property type="entry name" value="fer2"/>
    <property type="match status" value="1"/>
</dbReference>
<dbReference type="InterPro" id="IPR001041">
    <property type="entry name" value="2Fe-2S_ferredoxin-type"/>
</dbReference>
<name>A0ABU5NYX0_9GAMM</name>
<dbReference type="PRINTS" id="PR00371">
    <property type="entry name" value="FPNCR"/>
</dbReference>
<dbReference type="PRINTS" id="PR00410">
    <property type="entry name" value="PHEHYDRXLASE"/>
</dbReference>
<proteinExistence type="predicted"/>
<evidence type="ECO:0000256" key="1">
    <source>
        <dbReference type="ARBA" id="ARBA00034078"/>
    </source>
</evidence>
<dbReference type="EMBL" id="JAYDCJ010000003">
    <property type="protein sequence ID" value="MEA1080937.1"/>
    <property type="molecule type" value="Genomic_DNA"/>
</dbReference>
<dbReference type="InterPro" id="IPR008333">
    <property type="entry name" value="Cbr1-like_FAD-bd_dom"/>
</dbReference>
<evidence type="ECO:0000313" key="4">
    <source>
        <dbReference type="Proteomes" id="UP001305746"/>
    </source>
</evidence>
<gene>
    <name evidence="3" type="ORF">U5822_09660</name>
</gene>
<evidence type="ECO:0000259" key="2">
    <source>
        <dbReference type="PROSITE" id="PS51384"/>
    </source>
</evidence>
<comment type="cofactor">
    <cofactor evidence="1">
        <name>[2Fe-2S] cluster</name>
        <dbReference type="ChEBI" id="CHEBI:190135"/>
    </cofactor>
</comment>
<dbReference type="InterPro" id="IPR050415">
    <property type="entry name" value="MRET"/>
</dbReference>
<dbReference type="RefSeq" id="WP_322855419.1">
    <property type="nucleotide sequence ID" value="NZ_JAYDCJ010000003.1"/>
</dbReference>
<dbReference type="InterPro" id="IPR001433">
    <property type="entry name" value="OxRdtase_FAD/NAD-bd"/>
</dbReference>
<dbReference type="InterPro" id="IPR017927">
    <property type="entry name" value="FAD-bd_FR_type"/>
</dbReference>
<dbReference type="PROSITE" id="PS51384">
    <property type="entry name" value="FAD_FR"/>
    <property type="match status" value="1"/>
</dbReference>
<dbReference type="InterPro" id="IPR039261">
    <property type="entry name" value="FNR_nucleotide-bd"/>
</dbReference>
<dbReference type="Pfam" id="PF00111">
    <property type="entry name" value="Fer2"/>
    <property type="match status" value="1"/>
</dbReference>
<dbReference type="InterPro" id="IPR012675">
    <property type="entry name" value="Beta-grasp_dom_sf"/>
</dbReference>
<sequence>MLARQHEHKAPQKRALQWLGKQLFNREDPAAFFDPLLEQLNPMWVQEYTPARVERILQETADTRTLVLKPARHWSGFEAGQHVNICTEIDGVRHQRTFSLSSSPALWHAQGRITLTIKRLPGGRVTNWIHDELETGAVIGLGEAFGDFQLPAQATPLLFLAGGSGITPILSMLETLTAAGASAPAALLYCVRTEKDVIAREKLEAMAARHPNLTLTVIATNATDSPRYLTEADLASVPGLQDREIYMCGPGGLMDLALASLDALGVDAQRVHKTFFAAPGAASLDGTDLGGTVRFAKSELEVSSEGDANLLDMAEAAGLSPSYGCRMGICHQCSCKKTSGTVINRLTGKASGPGEENVQLCISVPQGPVTIEV</sequence>